<dbReference type="OrthoDB" id="10659001at2759"/>
<feature type="compositionally biased region" description="Acidic residues" evidence="2">
    <location>
        <begin position="344"/>
        <end position="353"/>
    </location>
</feature>
<protein>
    <submittedName>
        <fullName evidence="3">Uncharacterized protein</fullName>
    </submittedName>
</protein>
<organism evidence="3 4">
    <name type="scientific">Chlamydomonas schloesseri</name>
    <dbReference type="NCBI Taxonomy" id="2026947"/>
    <lineage>
        <taxon>Eukaryota</taxon>
        <taxon>Viridiplantae</taxon>
        <taxon>Chlorophyta</taxon>
        <taxon>core chlorophytes</taxon>
        <taxon>Chlorophyceae</taxon>
        <taxon>CS clade</taxon>
        <taxon>Chlamydomonadales</taxon>
        <taxon>Chlamydomonadaceae</taxon>
        <taxon>Chlamydomonas</taxon>
    </lineage>
</organism>
<dbReference type="Proteomes" id="UP000613740">
    <property type="component" value="Unassembled WGS sequence"/>
</dbReference>
<feature type="coiled-coil region" evidence="1">
    <location>
        <begin position="580"/>
        <end position="663"/>
    </location>
</feature>
<gene>
    <name evidence="3" type="ORF">HYH02_007038</name>
</gene>
<feature type="compositionally biased region" description="Pro residues" evidence="2">
    <location>
        <begin position="211"/>
        <end position="220"/>
    </location>
</feature>
<feature type="region of interest" description="Disordered" evidence="2">
    <location>
        <begin position="327"/>
        <end position="386"/>
    </location>
</feature>
<keyword evidence="4" id="KW-1185">Reference proteome</keyword>
<accession>A0A836B5B7</accession>
<dbReference type="AlphaFoldDB" id="A0A836B5B7"/>
<proteinExistence type="predicted"/>
<name>A0A836B5B7_9CHLO</name>
<feature type="compositionally biased region" description="Acidic residues" evidence="2">
    <location>
        <begin position="365"/>
        <end position="376"/>
    </location>
</feature>
<evidence type="ECO:0000256" key="2">
    <source>
        <dbReference type="SAM" id="MobiDB-lite"/>
    </source>
</evidence>
<sequence>MPATPLRTGTSLPLPSALARTLSDLLGLAPPSSSSSSCSSSTAASASASCSSGHVSVKTPGAAGSRLLMLGRSSCCSGGSAGAVLQLVSGTGASTDGISQSSVWRGVSAAPGVPSIPEGAADQSTRVAASAAHRTAALRPPTFLVALAPFDGSGCTEPVLVAATLRKSTVRSADDTRAPTQPATPNPAHADRGTGGFGSMHADSMFDTPASPRPPPPPPGINSLVASLRDSSPQAAGPSHRPSRRRVRVSLRLHSLPSLALSPAAVSPVADAGPVELQVAGYDVFVSAGGRHVALVLHVAAVSSAAATTATQGATAATAAAATAAAATPGASEDGRSEAAAGVEELEEGELMQEQERAALPAAAEDVEMEASEDGDTAAMRGATPPLPHRLQLRTALSSPPSFSGWGSVTTAGPAVAAAPSAAAAAADEGADAGAVAASVAVQVGGKRRSDADCDVALDNEARRQRTCVRGPSGSSATGISATDLDKRRRSSGGAAPADAATATVDEALILSPMPSPAHHDDPEAEAAADARAATMHIDVANTAGINHVGIGSAAEDVDAAAAAIMRSPRCVPEAALLGVAALRAAQAEAEELRAELEAARRAQRTAEGTAHRLRGEMRTRLGMERMALQRIEEILESQQAALRQAEARAREAGEAAELRRRELVAEVEARAAAERRVWEFRALAERPLQI</sequence>
<evidence type="ECO:0000313" key="3">
    <source>
        <dbReference type="EMBL" id="KAG2448010.1"/>
    </source>
</evidence>
<feature type="region of interest" description="Disordered" evidence="2">
    <location>
        <begin position="170"/>
        <end position="246"/>
    </location>
</feature>
<feature type="region of interest" description="Disordered" evidence="2">
    <location>
        <begin position="465"/>
        <end position="501"/>
    </location>
</feature>
<keyword evidence="1" id="KW-0175">Coiled coil</keyword>
<reference evidence="3" key="1">
    <citation type="journal article" date="2020" name="bioRxiv">
        <title>Comparative genomics of Chlamydomonas.</title>
        <authorList>
            <person name="Craig R.J."/>
            <person name="Hasan A.R."/>
            <person name="Ness R.W."/>
            <person name="Keightley P.D."/>
        </authorList>
    </citation>
    <scope>NUCLEOTIDE SEQUENCE</scope>
    <source>
        <strain evidence="3">CCAP 11/173</strain>
    </source>
</reference>
<evidence type="ECO:0000313" key="4">
    <source>
        <dbReference type="Proteomes" id="UP000613740"/>
    </source>
</evidence>
<dbReference type="EMBL" id="JAEHOD010000019">
    <property type="protein sequence ID" value="KAG2448010.1"/>
    <property type="molecule type" value="Genomic_DNA"/>
</dbReference>
<comment type="caution">
    <text evidence="3">The sequence shown here is derived from an EMBL/GenBank/DDBJ whole genome shotgun (WGS) entry which is preliminary data.</text>
</comment>
<evidence type="ECO:0000256" key="1">
    <source>
        <dbReference type="SAM" id="Coils"/>
    </source>
</evidence>